<accession>A0A2T4YPN8</accession>
<dbReference type="Proteomes" id="UP000240996">
    <property type="component" value="Unassembled WGS sequence"/>
</dbReference>
<dbReference type="SUPFAM" id="SSF47413">
    <property type="entry name" value="lambda repressor-like DNA-binding domains"/>
    <property type="match status" value="1"/>
</dbReference>
<reference evidence="1 2" key="1">
    <citation type="submission" date="2018-04" db="EMBL/GenBank/DDBJ databases">
        <title>Genomic Encyclopedia of Type Strains, Phase III (KMG-III): the genomes of soil and plant-associated and newly described type strains.</title>
        <authorList>
            <person name="Whitman W."/>
        </authorList>
    </citation>
    <scope>NUCLEOTIDE SEQUENCE [LARGE SCALE GENOMIC DNA]</scope>
    <source>
        <strain evidence="1 2">NW12</strain>
    </source>
</reference>
<dbReference type="Gene3D" id="1.10.260.40">
    <property type="entry name" value="lambda repressor-like DNA-binding domains"/>
    <property type="match status" value="1"/>
</dbReference>
<dbReference type="AlphaFoldDB" id="A0A2T4YPN8"/>
<evidence type="ECO:0000313" key="1">
    <source>
        <dbReference type="EMBL" id="PTM45474.1"/>
    </source>
</evidence>
<dbReference type="GO" id="GO:0003677">
    <property type="term" value="F:DNA binding"/>
    <property type="evidence" value="ECO:0007669"/>
    <property type="project" value="InterPro"/>
</dbReference>
<evidence type="ECO:0008006" key="3">
    <source>
        <dbReference type="Google" id="ProtNLM"/>
    </source>
</evidence>
<gene>
    <name evidence="1" type="ORF">C8J24_1691</name>
</gene>
<dbReference type="InterPro" id="IPR010982">
    <property type="entry name" value="Lambda_DNA-bd_dom_sf"/>
</dbReference>
<keyword evidence="2" id="KW-1185">Reference proteome</keyword>
<proteinExistence type="predicted"/>
<dbReference type="EMBL" id="PZZN01000002">
    <property type="protein sequence ID" value="PTM45474.1"/>
    <property type="molecule type" value="Genomic_DNA"/>
</dbReference>
<protein>
    <recommendedName>
        <fullName evidence="3">Helix-turn-helix protein</fullName>
    </recommendedName>
</protein>
<sequence>MNEPDADAAYRDSAAAKLLAEGLANAASERGLSQRAIAKQLGYKQSVVLSHMALGRVPIPIERAEQFAETLMLDKQTFLVAVLHQRYPKVDWRSMLSPPRVSNATDDLVESLEAILDGPLDLLSDKQAHVMREVASDKNASNRWLSVHEIPAISLLRSLRPKIWSDGLSPADREAVRQALT</sequence>
<comment type="caution">
    <text evidence="1">The sequence shown here is derived from an EMBL/GenBank/DDBJ whole genome shotgun (WGS) entry which is preliminary data.</text>
</comment>
<dbReference type="CDD" id="cd00093">
    <property type="entry name" value="HTH_XRE"/>
    <property type="match status" value="1"/>
</dbReference>
<organism evidence="1 2">
    <name type="scientific">Sphingomonas aerolata</name>
    <dbReference type="NCBI Taxonomy" id="185951"/>
    <lineage>
        <taxon>Bacteria</taxon>
        <taxon>Pseudomonadati</taxon>
        <taxon>Pseudomonadota</taxon>
        <taxon>Alphaproteobacteria</taxon>
        <taxon>Sphingomonadales</taxon>
        <taxon>Sphingomonadaceae</taxon>
        <taxon>Sphingomonas</taxon>
    </lineage>
</organism>
<name>A0A2T4YPN8_9SPHN</name>
<dbReference type="RefSeq" id="WP_146163656.1">
    <property type="nucleotide sequence ID" value="NZ_PZZN01000002.1"/>
</dbReference>
<evidence type="ECO:0000313" key="2">
    <source>
        <dbReference type="Proteomes" id="UP000240996"/>
    </source>
</evidence>
<dbReference type="InterPro" id="IPR001387">
    <property type="entry name" value="Cro/C1-type_HTH"/>
</dbReference>